<dbReference type="InterPro" id="IPR006674">
    <property type="entry name" value="HD_domain"/>
</dbReference>
<dbReference type="EMBL" id="SGBB01000033">
    <property type="protein sequence ID" value="RZD17547.1"/>
    <property type="molecule type" value="Genomic_DNA"/>
</dbReference>
<dbReference type="SUPFAM" id="SSF109604">
    <property type="entry name" value="HD-domain/PDEase-like"/>
    <property type="match status" value="1"/>
</dbReference>
<comment type="caution">
    <text evidence="2">The sequence shown here is derived from an EMBL/GenBank/DDBJ whole genome shotgun (WGS) entry which is preliminary data.</text>
</comment>
<dbReference type="PROSITE" id="PS51831">
    <property type="entry name" value="HD"/>
    <property type="match status" value="1"/>
</dbReference>
<protein>
    <submittedName>
        <fullName evidence="2">HD domain-containing protein</fullName>
    </submittedName>
</protein>
<dbReference type="AlphaFoldDB" id="A0A519BJV8"/>
<dbReference type="Gene3D" id="1.10.3210.10">
    <property type="entry name" value="Hypothetical protein af1432"/>
    <property type="match status" value="2"/>
</dbReference>
<dbReference type="InterPro" id="IPR003607">
    <property type="entry name" value="HD/PDEase_dom"/>
</dbReference>
<gene>
    <name evidence="2" type="ORF">EVG15_10555</name>
</gene>
<accession>A0A519BJV8</accession>
<dbReference type="Proteomes" id="UP000319296">
    <property type="component" value="Unassembled WGS sequence"/>
</dbReference>
<evidence type="ECO:0000313" key="3">
    <source>
        <dbReference type="Proteomes" id="UP000319296"/>
    </source>
</evidence>
<evidence type="ECO:0000313" key="2">
    <source>
        <dbReference type="EMBL" id="RZD17547.1"/>
    </source>
</evidence>
<name>A0A519BJV8_9DELT</name>
<organism evidence="2 3">
    <name type="scientific">Candidatus Acididesulfobacter diazotrophicus</name>
    <dbReference type="NCBI Taxonomy" id="2597226"/>
    <lineage>
        <taxon>Bacteria</taxon>
        <taxon>Deltaproteobacteria</taxon>
        <taxon>Candidatus Acidulodesulfobacterales</taxon>
        <taxon>Candidatus Acididesulfobacter</taxon>
    </lineage>
</organism>
<reference evidence="2 3" key="1">
    <citation type="journal article" date="2019" name="ISME J.">
        <title>Insights into ecological role of a new deltaproteobacterial order Candidatus Acidulodesulfobacterales by metagenomics and metatranscriptomics.</title>
        <authorList>
            <person name="Tan S."/>
            <person name="Liu J."/>
            <person name="Fang Y."/>
            <person name="Hedlund B.P."/>
            <person name="Lian Z.H."/>
            <person name="Huang L.Y."/>
            <person name="Li J.T."/>
            <person name="Huang L.N."/>
            <person name="Li W.J."/>
            <person name="Jiang H.C."/>
            <person name="Dong H.L."/>
            <person name="Shu W.S."/>
        </authorList>
    </citation>
    <scope>NUCLEOTIDE SEQUENCE [LARGE SCALE GENOMIC DNA]</scope>
    <source>
        <strain evidence="2">AP1</strain>
    </source>
</reference>
<dbReference type="CDD" id="cd00077">
    <property type="entry name" value="HDc"/>
    <property type="match status" value="1"/>
</dbReference>
<sequence>MAGNLKSLEDFKTSGKFKEQIDAILNLGFFRKLAGKTQVILSLAGPAVRTRLTHTVEVARITRKLCDKLGLNSGLGEAIALAHDLGHTPFGHVGERALKEISCGCDTLKGKVNETDFDNSGFKHNLQSFRVLSTLEPVRNNGSSDKKWPYILWGVSAHSSMTWNKSHVSIENDMLISCEQCNRVYSCFYHEKKECKRNIFEKREIKKEGIGKKALLCRPSFCAGLDKYKNKYEIPEDLLNAGDKKEDYLGYFKNEERYPIYCLKPCYLSDLAAHKMKIENKEIVNMFTYLFDHPFPNSFYAPHFFHYFSGGDFVSVEAQVVHQADEIAQRQQDLEDAVSMGLITFEKAIKDVKSLVCGIKIKNADKYRKKIKNVDNQKKLGKIIVDFYSDCLYETTFKNFEKFLEKKCDIKSNTNIYSLINLLFVLDNNEEGRNNWIIEEINNFPNQKPFNYKLKKLIEIFGVDIKHDKKYFYFLILDILNDYKYSNYAKCLDILSKFINLTEIEKIKPDNMPMPENCMEVEQIKRLIYYIDELGKKIQEKFEYKKYYGNDNHLRDLRDFNLYPFYILYCVLELRKKEKKDGYYFTINGLLNSIDDETLEKECKDSFSIRNVFKIWIKKLKTDATNSILAGFVQFADEKYNEKEFSKFKEFSDKQKNYILKSELIEKSDGKANYILKRLFNAFIADAHQLPDDGLIFIIIAMNDDRIINKFIDNEKETFIKIIMKLEKTTIDKGLFKEKLNKINNISDFTKNDFKIKLSNEIDALYKKREHLRSFYHPFNLKRKKLKHWIVSRKYNDSLNMIDLMLEFRGILDNPILNSMPYWRSILTRGICDYIASLTDEEAIEQYEKLYAGVMELG</sequence>
<dbReference type="SMART" id="SM00471">
    <property type="entry name" value="HDc"/>
    <property type="match status" value="1"/>
</dbReference>
<proteinExistence type="predicted"/>
<feature type="domain" description="HD" evidence="1">
    <location>
        <begin position="51"/>
        <end position="177"/>
    </location>
</feature>
<dbReference type="Pfam" id="PF01966">
    <property type="entry name" value="HD"/>
    <property type="match status" value="1"/>
</dbReference>
<evidence type="ECO:0000259" key="1">
    <source>
        <dbReference type="PROSITE" id="PS51831"/>
    </source>
</evidence>